<dbReference type="RefSeq" id="WP_188614311.1">
    <property type="nucleotide sequence ID" value="NZ_BMJT01000004.1"/>
</dbReference>
<dbReference type="Gene3D" id="3.30.930.20">
    <property type="entry name" value="Protein of unknown function DUF1054"/>
    <property type="match status" value="1"/>
</dbReference>
<evidence type="ECO:0000313" key="2">
    <source>
        <dbReference type="EMBL" id="GGG20718.1"/>
    </source>
</evidence>
<dbReference type="Proteomes" id="UP000616608">
    <property type="component" value="Unassembled WGS sequence"/>
</dbReference>
<dbReference type="AlphaFoldDB" id="A0A917G3F2"/>
<sequence>MKDFFWTKQDFEVFEIEGLTPRMTALQQLIQPKLQDLGEHFASYFSISLGEEFFPHVAKHARRTINPPNDTWVAFAPNKRGYKMLPHFQIGMWDSHIFIVVAVIYEVPTKMAIAQQLLQQEDILHALPKDFVVSGNHMEKPAFPVAEETTALLQRMTQIKKAEFLIGRHISKETAITLSHSDFKQFVEETFEALLPIYRIMQEAH</sequence>
<comment type="caution">
    <text evidence="2">The sequence shown here is derived from an EMBL/GenBank/DDBJ whole genome shotgun (WGS) entry which is preliminary data.</text>
</comment>
<reference evidence="2" key="2">
    <citation type="submission" date="2020-09" db="EMBL/GenBank/DDBJ databases">
        <authorList>
            <person name="Sun Q."/>
            <person name="Zhou Y."/>
        </authorList>
    </citation>
    <scope>NUCLEOTIDE SEQUENCE</scope>
    <source>
        <strain evidence="2">CGMCC 1.15760</strain>
    </source>
</reference>
<dbReference type="Pfam" id="PF06335">
    <property type="entry name" value="DUF1054"/>
    <property type="match status" value="1"/>
</dbReference>
<keyword evidence="3" id="KW-1185">Reference proteome</keyword>
<dbReference type="InterPro" id="IPR053707">
    <property type="entry name" value="UPF0637_domain_sf"/>
</dbReference>
<evidence type="ECO:0000256" key="1">
    <source>
        <dbReference type="HAMAP-Rule" id="MF_01851"/>
    </source>
</evidence>
<evidence type="ECO:0000313" key="3">
    <source>
        <dbReference type="Proteomes" id="UP000616608"/>
    </source>
</evidence>
<reference evidence="2" key="1">
    <citation type="journal article" date="2014" name="Int. J. Syst. Evol. Microbiol.">
        <title>Complete genome sequence of Corynebacterium casei LMG S-19264T (=DSM 44701T), isolated from a smear-ripened cheese.</title>
        <authorList>
            <consortium name="US DOE Joint Genome Institute (JGI-PGF)"/>
            <person name="Walter F."/>
            <person name="Albersmeier A."/>
            <person name="Kalinowski J."/>
            <person name="Ruckert C."/>
        </authorList>
    </citation>
    <scope>NUCLEOTIDE SEQUENCE</scope>
    <source>
        <strain evidence="2">CGMCC 1.15760</strain>
    </source>
</reference>
<comment type="similarity">
    <text evidence="1">Belongs to the UPF0637 family.</text>
</comment>
<dbReference type="InterPro" id="IPR009403">
    <property type="entry name" value="UPF0637"/>
</dbReference>
<dbReference type="SUPFAM" id="SSF142913">
    <property type="entry name" value="YktB/PF0168-like"/>
    <property type="match status" value="1"/>
</dbReference>
<dbReference type="HAMAP" id="MF_01851">
    <property type="entry name" value="UPF0637"/>
    <property type="match status" value="1"/>
</dbReference>
<protein>
    <recommendedName>
        <fullName evidence="1">UPF0637 protein GCM10007425_13910</fullName>
    </recommendedName>
</protein>
<dbReference type="PIRSF" id="PIRSF021332">
    <property type="entry name" value="DUF1054"/>
    <property type="match status" value="1"/>
</dbReference>
<dbReference type="EMBL" id="BMJT01000004">
    <property type="protein sequence ID" value="GGG20718.1"/>
    <property type="molecule type" value="Genomic_DNA"/>
</dbReference>
<name>A0A917G3F2_9BACI</name>
<proteinExistence type="inferred from homology"/>
<accession>A0A917G3F2</accession>
<organism evidence="2 3">
    <name type="scientific">Lysinibacillus alkalisoli</name>
    <dbReference type="NCBI Taxonomy" id="1911548"/>
    <lineage>
        <taxon>Bacteria</taxon>
        <taxon>Bacillati</taxon>
        <taxon>Bacillota</taxon>
        <taxon>Bacilli</taxon>
        <taxon>Bacillales</taxon>
        <taxon>Bacillaceae</taxon>
        <taxon>Lysinibacillus</taxon>
    </lineage>
</organism>
<gene>
    <name evidence="2" type="ORF">GCM10007425_13910</name>
</gene>